<feature type="domain" description="CobQ/CobB/MinD/ParA nucleotide binding" evidence="3">
    <location>
        <begin position="41"/>
        <end position="232"/>
    </location>
</feature>
<accession>A0AAU7CL56</accession>
<organism evidence="4">
    <name type="scientific">Singulisphaera sp. Ch08</name>
    <dbReference type="NCBI Taxonomy" id="3120278"/>
    <lineage>
        <taxon>Bacteria</taxon>
        <taxon>Pseudomonadati</taxon>
        <taxon>Planctomycetota</taxon>
        <taxon>Planctomycetia</taxon>
        <taxon>Isosphaerales</taxon>
        <taxon>Isosphaeraceae</taxon>
        <taxon>Singulisphaera</taxon>
    </lineage>
</organism>
<dbReference type="Pfam" id="PF01656">
    <property type="entry name" value="CbiA"/>
    <property type="match status" value="1"/>
</dbReference>
<dbReference type="GO" id="GO:0005524">
    <property type="term" value="F:ATP binding"/>
    <property type="evidence" value="ECO:0007669"/>
    <property type="project" value="UniProtKB-KW"/>
</dbReference>
<evidence type="ECO:0000259" key="3">
    <source>
        <dbReference type="Pfam" id="PF01656"/>
    </source>
</evidence>
<keyword evidence="2" id="KW-0067">ATP-binding</keyword>
<dbReference type="InterPro" id="IPR027417">
    <property type="entry name" value="P-loop_NTPase"/>
</dbReference>
<sequence>MSDQADGLRQLVQARSGATALADPPEPCRSLELPVRTRSLVFTSGKGGVGTSNLALNLAIALGEYGRRVVLVDADLGLANIDLLCGLAPSSDLGDVLVGDCSLADAVMTGPGEIRIVPGAHGMRTLLDVLGDGPARLVAELAELEAGADFLLVDAGSGLGPGIATLAAAAEQVVIVTTPEPTSVADAHAVIGRFRRLAGPSRLRTVINQAVSSAEASDVQSRLSASSRQFLGTVVTGLGHVRSDPHVPLAVRMRRPFVLAYPGSIASRGVRRLARDLIEEHQPRSLRPGFFSALAARWALSRVAR</sequence>
<keyword evidence="1" id="KW-0547">Nucleotide-binding</keyword>
<dbReference type="InterPro" id="IPR025501">
    <property type="entry name" value="MinD_FleN"/>
</dbReference>
<dbReference type="GO" id="GO:0009898">
    <property type="term" value="C:cytoplasmic side of plasma membrane"/>
    <property type="evidence" value="ECO:0007669"/>
    <property type="project" value="TreeGrafter"/>
</dbReference>
<dbReference type="Gene3D" id="3.40.50.300">
    <property type="entry name" value="P-loop containing nucleotide triphosphate hydrolases"/>
    <property type="match status" value="1"/>
</dbReference>
<reference evidence="4" key="1">
    <citation type="submission" date="2024-05" db="EMBL/GenBank/DDBJ databases">
        <title>Planctomycetes of the genus Singulisphaera possess chitinolytic capabilities.</title>
        <authorList>
            <person name="Ivanova A."/>
        </authorList>
    </citation>
    <scope>NUCLEOTIDE SEQUENCE</scope>
    <source>
        <strain evidence="4">Ch08T</strain>
    </source>
</reference>
<evidence type="ECO:0000256" key="1">
    <source>
        <dbReference type="ARBA" id="ARBA00022741"/>
    </source>
</evidence>
<dbReference type="GO" id="GO:0005829">
    <property type="term" value="C:cytosol"/>
    <property type="evidence" value="ECO:0007669"/>
    <property type="project" value="TreeGrafter"/>
</dbReference>
<evidence type="ECO:0000313" key="4">
    <source>
        <dbReference type="EMBL" id="XBH05891.1"/>
    </source>
</evidence>
<gene>
    <name evidence="4" type="ORF">V5E97_07630</name>
</gene>
<dbReference type="AlphaFoldDB" id="A0AAU7CL56"/>
<proteinExistence type="predicted"/>
<dbReference type="PIRSF" id="PIRSF003092">
    <property type="entry name" value="MinD"/>
    <property type="match status" value="1"/>
</dbReference>
<dbReference type="InterPro" id="IPR050625">
    <property type="entry name" value="ParA/MinD_ATPase"/>
</dbReference>
<dbReference type="InterPro" id="IPR002586">
    <property type="entry name" value="CobQ/CobB/MinD/ParA_Nub-bd_dom"/>
</dbReference>
<dbReference type="RefSeq" id="WP_406698742.1">
    <property type="nucleotide sequence ID" value="NZ_CP155447.1"/>
</dbReference>
<dbReference type="SUPFAM" id="SSF52540">
    <property type="entry name" value="P-loop containing nucleoside triphosphate hydrolases"/>
    <property type="match status" value="1"/>
</dbReference>
<dbReference type="GO" id="GO:0051782">
    <property type="term" value="P:negative regulation of cell division"/>
    <property type="evidence" value="ECO:0007669"/>
    <property type="project" value="TreeGrafter"/>
</dbReference>
<dbReference type="PANTHER" id="PTHR43384:SF4">
    <property type="entry name" value="CELLULOSE BIOSYNTHESIS PROTEIN BCSQ-RELATED"/>
    <property type="match status" value="1"/>
</dbReference>
<dbReference type="GO" id="GO:0016887">
    <property type="term" value="F:ATP hydrolysis activity"/>
    <property type="evidence" value="ECO:0007669"/>
    <property type="project" value="TreeGrafter"/>
</dbReference>
<evidence type="ECO:0000256" key="2">
    <source>
        <dbReference type="ARBA" id="ARBA00022840"/>
    </source>
</evidence>
<dbReference type="EMBL" id="CP155447">
    <property type="protein sequence ID" value="XBH05891.1"/>
    <property type="molecule type" value="Genomic_DNA"/>
</dbReference>
<dbReference type="PANTHER" id="PTHR43384">
    <property type="entry name" value="SEPTUM SITE-DETERMINING PROTEIN MIND HOMOLOG, CHLOROPLASTIC-RELATED"/>
    <property type="match status" value="1"/>
</dbReference>
<protein>
    <submittedName>
        <fullName evidence="4">P-loop NTPase</fullName>
    </submittedName>
</protein>
<name>A0AAU7CL56_9BACT</name>